<reference evidence="3 4" key="1">
    <citation type="journal article" date="2021" name="Int. J. Syst. Evol. Microbiol.">
        <title>Novosphingobium decolorationis sp. nov., an aniline blue-decolourizing bacterium isolated from East Pacific sediment.</title>
        <authorList>
            <person name="Chen X."/>
            <person name="Dong B."/>
            <person name="Chen T."/>
            <person name="Ren N."/>
            <person name="Wang J."/>
            <person name="Xu Y."/>
            <person name="Yang J."/>
            <person name="Zhu S."/>
            <person name="Chen J."/>
        </authorList>
    </citation>
    <scope>NUCLEOTIDE SEQUENCE [LARGE SCALE GENOMIC DNA]</scope>
    <source>
        <strain evidence="3 4">502str22</strain>
    </source>
</reference>
<sequence length="367" mass="38298">MRVMGFMSGTSLDGVDVAIIETDGRDDVVQGATGFAAFSDGERAILARATRDALAWNGYGDQPASLAGAAGVIEAAHVLAGRDLLSRCGPVDLIGFHGQTVLHRPERGLTLQIGDPQVVADGLGVPVVAQMRQDDLQAGGQGAPLVPAYHAALARSLGCLGPVAFLNIGGVANLTWIGRDGALVAFDTGPGNGLIDEVVQARGVGRYDDGGRLARAGQVDQERLAKLLEHPYFRGRGARSLDRYDFALDWAEGRKLEDVVATLTAFTAEAVGLALDHLPDAPDIWVLCGGGAHNPAMVDALRQRLGACRLASDLGLRGDYIEAEAMAYLAARSLAGLPLTWPETTGVRTASTGGRLWQPAGVAHTLG</sequence>
<protein>
    <recommendedName>
        <fullName evidence="2">Anhydro-N-acetylmuramic acid kinase</fullName>
        <ecNumber evidence="2">2.7.1.170</ecNumber>
    </recommendedName>
    <alternativeName>
        <fullName evidence="2">AnhMurNAc kinase</fullName>
    </alternativeName>
</protein>
<dbReference type="PANTHER" id="PTHR30605:SF0">
    <property type="entry name" value="ANHYDRO-N-ACETYLMURAMIC ACID KINASE"/>
    <property type="match status" value="1"/>
</dbReference>
<comment type="pathway">
    <text evidence="2">Cell wall biogenesis; peptidoglycan recycling.</text>
</comment>
<keyword evidence="4" id="KW-1185">Reference proteome</keyword>
<evidence type="ECO:0000313" key="4">
    <source>
        <dbReference type="Proteomes" id="UP000677126"/>
    </source>
</evidence>
<dbReference type="HAMAP" id="MF_01270">
    <property type="entry name" value="AnhMurNAc_kinase"/>
    <property type="match status" value="1"/>
</dbReference>
<dbReference type="InterPro" id="IPR005338">
    <property type="entry name" value="Anhydro_N_Ac-Mur_kinase"/>
</dbReference>
<dbReference type="Gene3D" id="3.30.420.40">
    <property type="match status" value="2"/>
</dbReference>
<dbReference type="EC" id="2.7.1.170" evidence="2"/>
<evidence type="ECO:0000313" key="3">
    <source>
        <dbReference type="EMBL" id="QVM82598.1"/>
    </source>
</evidence>
<name>A0ABX8E0Y5_9SPHN</name>
<keyword evidence="2 3" id="KW-0418">Kinase</keyword>
<keyword evidence="2 3" id="KW-0808">Transferase</keyword>
<organism evidence="3 4">
    <name type="scientific">Novosphingobium decolorationis</name>
    <dbReference type="NCBI Taxonomy" id="2698673"/>
    <lineage>
        <taxon>Bacteria</taxon>
        <taxon>Pseudomonadati</taxon>
        <taxon>Pseudomonadota</taxon>
        <taxon>Alphaproteobacteria</taxon>
        <taxon>Sphingomonadales</taxon>
        <taxon>Sphingomonadaceae</taxon>
        <taxon>Novosphingobium</taxon>
    </lineage>
</organism>
<feature type="binding site" evidence="2">
    <location>
        <begin position="9"/>
        <end position="16"/>
    </location>
    <ligand>
        <name>ATP</name>
        <dbReference type="ChEBI" id="CHEBI:30616"/>
    </ligand>
</feature>
<keyword evidence="2" id="KW-0067">ATP-binding</keyword>
<gene>
    <name evidence="2" type="primary">anmK</name>
    <name evidence="3" type="ORF">HT578_01760</name>
</gene>
<dbReference type="GO" id="GO:0016301">
    <property type="term" value="F:kinase activity"/>
    <property type="evidence" value="ECO:0007669"/>
    <property type="project" value="UniProtKB-KW"/>
</dbReference>
<keyword evidence="2" id="KW-0547">Nucleotide-binding</keyword>
<dbReference type="NCBIfam" id="NF007141">
    <property type="entry name" value="PRK09585.1-5"/>
    <property type="match status" value="1"/>
</dbReference>
<evidence type="ECO:0000256" key="1">
    <source>
        <dbReference type="ARBA" id="ARBA00023277"/>
    </source>
</evidence>
<comment type="catalytic activity">
    <reaction evidence="2">
        <text>1,6-anhydro-N-acetyl-beta-muramate + ATP + H2O = N-acetyl-D-muramate 6-phosphate + ADP + H(+)</text>
        <dbReference type="Rhea" id="RHEA:24952"/>
        <dbReference type="ChEBI" id="CHEBI:15377"/>
        <dbReference type="ChEBI" id="CHEBI:15378"/>
        <dbReference type="ChEBI" id="CHEBI:30616"/>
        <dbReference type="ChEBI" id="CHEBI:58690"/>
        <dbReference type="ChEBI" id="CHEBI:58722"/>
        <dbReference type="ChEBI" id="CHEBI:456216"/>
        <dbReference type="EC" id="2.7.1.170"/>
    </reaction>
</comment>
<dbReference type="InterPro" id="IPR043129">
    <property type="entry name" value="ATPase_NBD"/>
</dbReference>
<comment type="pathway">
    <text evidence="2">Amino-sugar metabolism; 1,6-anhydro-N-acetylmuramate degradation.</text>
</comment>
<dbReference type="RefSeq" id="WP_213501809.1">
    <property type="nucleotide sequence ID" value="NZ_CP054856.1"/>
</dbReference>
<comment type="function">
    <text evidence="2">Catalyzes the specific phosphorylation of 1,6-anhydro-N-acetylmuramic acid (anhMurNAc) with the simultaneous cleavage of the 1,6-anhydro ring, generating MurNAc-6-P. Is required for the utilization of anhMurNAc either imported from the medium or derived from its own cell wall murein, and thus plays a role in cell wall recycling.</text>
</comment>
<evidence type="ECO:0000256" key="2">
    <source>
        <dbReference type="HAMAP-Rule" id="MF_01270"/>
    </source>
</evidence>
<dbReference type="Pfam" id="PF03702">
    <property type="entry name" value="AnmK"/>
    <property type="match status" value="1"/>
</dbReference>
<comment type="similarity">
    <text evidence="2">Belongs to the anhydro-N-acetylmuramic acid kinase family.</text>
</comment>
<keyword evidence="1 2" id="KW-0119">Carbohydrate metabolism</keyword>
<dbReference type="SUPFAM" id="SSF53067">
    <property type="entry name" value="Actin-like ATPase domain"/>
    <property type="match status" value="1"/>
</dbReference>
<dbReference type="Proteomes" id="UP000677126">
    <property type="component" value="Chromosome"/>
</dbReference>
<dbReference type="EMBL" id="CP054856">
    <property type="protein sequence ID" value="QVM82598.1"/>
    <property type="molecule type" value="Genomic_DNA"/>
</dbReference>
<proteinExistence type="inferred from homology"/>
<accession>A0ABX8E0Y5</accession>
<dbReference type="PANTHER" id="PTHR30605">
    <property type="entry name" value="ANHYDRO-N-ACETYLMURAMIC ACID KINASE"/>
    <property type="match status" value="1"/>
</dbReference>